<dbReference type="SUPFAM" id="SSF56784">
    <property type="entry name" value="HAD-like"/>
    <property type="match status" value="1"/>
</dbReference>
<dbReference type="NCBIfam" id="TIGR01509">
    <property type="entry name" value="HAD-SF-IA-v3"/>
    <property type="match status" value="1"/>
</dbReference>
<reference evidence="1 2" key="1">
    <citation type="submission" date="2016-10" db="EMBL/GenBank/DDBJ databases">
        <authorList>
            <person name="de Groot N.N."/>
        </authorList>
    </citation>
    <scope>NUCLEOTIDE SEQUENCE [LARGE SCALE GENOMIC DNA]</scope>
    <source>
        <strain evidence="1 2">CPCC 201354</strain>
    </source>
</reference>
<dbReference type="GO" id="GO:0050308">
    <property type="term" value="F:sugar-phosphatase activity"/>
    <property type="evidence" value="ECO:0007669"/>
    <property type="project" value="TreeGrafter"/>
</dbReference>
<dbReference type="InterPro" id="IPR036412">
    <property type="entry name" value="HAD-like_sf"/>
</dbReference>
<dbReference type="InterPro" id="IPR006439">
    <property type="entry name" value="HAD-SF_hydro_IA"/>
</dbReference>
<keyword evidence="2" id="KW-1185">Reference proteome</keyword>
<protein>
    <submittedName>
        <fullName evidence="1">Sugar-phosphatase</fullName>
    </submittedName>
</protein>
<dbReference type="PANTHER" id="PTHR43481:SF4">
    <property type="entry name" value="GLYCEROL-1-PHOSPHATE PHOSPHOHYDROLASE 1-RELATED"/>
    <property type="match status" value="1"/>
</dbReference>
<name>A0A1G8JCC8_9ACTN</name>
<accession>A0A1G8JCC8</accession>
<dbReference type="STRING" id="504805.SAMN05421505_14236"/>
<dbReference type="Pfam" id="PF00702">
    <property type="entry name" value="Hydrolase"/>
    <property type="match status" value="1"/>
</dbReference>
<proteinExistence type="predicted"/>
<dbReference type="PANTHER" id="PTHR43481">
    <property type="entry name" value="FRUCTOSE-1-PHOSPHATE PHOSPHATASE"/>
    <property type="match status" value="1"/>
</dbReference>
<dbReference type="NCBIfam" id="TIGR01549">
    <property type="entry name" value="HAD-SF-IA-v1"/>
    <property type="match status" value="1"/>
</dbReference>
<sequence length="158" mass="16629">MRDAAPALDATAERKVLNALMEDEGDAFPAAGGAAELLGALREHPWALVTSGSCGPVRRRFELADLPLPLVQIYGEDVEQCKPHPDGYLKAARLLGMPPSNCVVVEDAPHGVTAGKRAGCTVVALATTHSADDLREADHCFPSLEQAAPHLLAMSGKL</sequence>
<dbReference type="Proteomes" id="UP000198923">
    <property type="component" value="Unassembled WGS sequence"/>
</dbReference>
<dbReference type="InterPro" id="IPR023214">
    <property type="entry name" value="HAD_sf"/>
</dbReference>
<dbReference type="Gene3D" id="3.40.50.1000">
    <property type="entry name" value="HAD superfamily/HAD-like"/>
    <property type="match status" value="1"/>
</dbReference>
<evidence type="ECO:0000313" key="2">
    <source>
        <dbReference type="Proteomes" id="UP000198923"/>
    </source>
</evidence>
<dbReference type="EMBL" id="FNCN01000042">
    <property type="protein sequence ID" value="SDI28743.1"/>
    <property type="molecule type" value="Genomic_DNA"/>
</dbReference>
<evidence type="ECO:0000313" key="1">
    <source>
        <dbReference type="EMBL" id="SDI28743.1"/>
    </source>
</evidence>
<gene>
    <name evidence="1" type="ORF">SAMN05421505_14236</name>
</gene>
<dbReference type="AlphaFoldDB" id="A0A1G8JCC8"/>
<dbReference type="InterPro" id="IPR051806">
    <property type="entry name" value="HAD-like_SPP"/>
</dbReference>
<organism evidence="1 2">
    <name type="scientific">Sinosporangium album</name>
    <dbReference type="NCBI Taxonomy" id="504805"/>
    <lineage>
        <taxon>Bacteria</taxon>
        <taxon>Bacillati</taxon>
        <taxon>Actinomycetota</taxon>
        <taxon>Actinomycetes</taxon>
        <taxon>Streptosporangiales</taxon>
        <taxon>Streptosporangiaceae</taxon>
        <taxon>Sinosporangium</taxon>
    </lineage>
</organism>